<organism evidence="7 8">
    <name type="scientific">Legionella steelei</name>
    <dbReference type="NCBI Taxonomy" id="947033"/>
    <lineage>
        <taxon>Bacteria</taxon>
        <taxon>Pseudomonadati</taxon>
        <taxon>Pseudomonadota</taxon>
        <taxon>Gammaproteobacteria</taxon>
        <taxon>Legionellales</taxon>
        <taxon>Legionellaceae</taxon>
        <taxon>Legionella</taxon>
    </lineage>
</organism>
<evidence type="ECO:0000256" key="5">
    <source>
        <dbReference type="ARBA" id="ARBA00023136"/>
    </source>
</evidence>
<dbReference type="AlphaFoldDB" id="A0A0W0ZLJ8"/>
<dbReference type="PATRIC" id="fig|947033.5.peg.2979"/>
<dbReference type="PANTHER" id="PTHR39087">
    <property type="entry name" value="UPF0104 MEMBRANE PROTEIN MJ1595"/>
    <property type="match status" value="1"/>
</dbReference>
<keyword evidence="4 6" id="KW-1133">Transmembrane helix</keyword>
<evidence type="ECO:0000256" key="2">
    <source>
        <dbReference type="ARBA" id="ARBA00022475"/>
    </source>
</evidence>
<accession>A0A0W0ZLJ8</accession>
<comment type="caution">
    <text evidence="7">The sequence shown here is derived from an EMBL/GenBank/DDBJ whole genome shotgun (WGS) entry which is preliminary data.</text>
</comment>
<keyword evidence="8" id="KW-1185">Reference proteome</keyword>
<evidence type="ECO:0000256" key="4">
    <source>
        <dbReference type="ARBA" id="ARBA00022989"/>
    </source>
</evidence>
<comment type="subcellular location">
    <subcellularLocation>
        <location evidence="1">Cell membrane</location>
        <topology evidence="1">Multi-pass membrane protein</topology>
    </subcellularLocation>
</comment>
<dbReference type="Pfam" id="PF03706">
    <property type="entry name" value="LPG_synthase_TM"/>
    <property type="match status" value="1"/>
</dbReference>
<dbReference type="Proteomes" id="UP000054926">
    <property type="component" value="Unassembled WGS sequence"/>
</dbReference>
<evidence type="ECO:0000313" key="8">
    <source>
        <dbReference type="Proteomes" id="UP000054926"/>
    </source>
</evidence>
<feature type="transmembrane region" description="Helical" evidence="6">
    <location>
        <begin position="207"/>
        <end position="233"/>
    </location>
</feature>
<sequence>MKKILKFSGYILGIFFFAYSFSQVQWSDFISSIKNVATPWIAIMAASFLLSMFLRSVRWHIITGLPWINMSKVWEATAIGYLGTAIYPAKAGDILKSIRLQQLTGISNTEALMSTLIDRLFDGLALCGILAILVIAWGKQLNLNFVVWIIAACFILGLFVIALYSVSGHRLERFFTSLATQSKVGTRLNQIYQQSLTAVHLLKSPKLLCSCLTIQILITLFDILACWFLFYAFGWKELSLLPAIIMLAYLAAAFSLPSTPGYIGVYQIASIFALRGFGISESEAVAYGTIFQTITFVLFVSVGIQTKLRRPKKYMQLADET</sequence>
<dbReference type="STRING" id="947033.Lste_2809"/>
<keyword evidence="5 6" id="KW-0472">Membrane</keyword>
<evidence type="ECO:0000256" key="1">
    <source>
        <dbReference type="ARBA" id="ARBA00004651"/>
    </source>
</evidence>
<protein>
    <submittedName>
        <fullName evidence="7">Uncharacterized protein</fullName>
    </submittedName>
</protein>
<evidence type="ECO:0000256" key="3">
    <source>
        <dbReference type="ARBA" id="ARBA00022692"/>
    </source>
</evidence>
<dbReference type="GO" id="GO:0005886">
    <property type="term" value="C:plasma membrane"/>
    <property type="evidence" value="ECO:0007669"/>
    <property type="project" value="UniProtKB-SubCell"/>
</dbReference>
<evidence type="ECO:0000256" key="6">
    <source>
        <dbReference type="SAM" id="Phobius"/>
    </source>
</evidence>
<feature type="transmembrane region" description="Helical" evidence="6">
    <location>
        <begin position="36"/>
        <end position="54"/>
    </location>
</feature>
<reference evidence="7 8" key="1">
    <citation type="submission" date="2015-11" db="EMBL/GenBank/DDBJ databases">
        <title>Genomic analysis of 38 Legionella species identifies large and diverse effector repertoires.</title>
        <authorList>
            <person name="Burstein D."/>
            <person name="Amaro F."/>
            <person name="Zusman T."/>
            <person name="Lifshitz Z."/>
            <person name="Cohen O."/>
            <person name="Gilbert J.A."/>
            <person name="Pupko T."/>
            <person name="Shuman H.A."/>
            <person name="Segal G."/>
        </authorList>
    </citation>
    <scope>NUCLEOTIDE SEQUENCE [LARGE SCALE GENOMIC DNA]</scope>
    <source>
        <strain evidence="7 8">IMVS3376</strain>
    </source>
</reference>
<dbReference type="NCBIfam" id="TIGR00374">
    <property type="entry name" value="flippase-like domain"/>
    <property type="match status" value="1"/>
</dbReference>
<dbReference type="PANTHER" id="PTHR39087:SF2">
    <property type="entry name" value="UPF0104 MEMBRANE PROTEIN MJ1595"/>
    <property type="match status" value="1"/>
</dbReference>
<gene>
    <name evidence="7" type="ORF">Lste_2809</name>
</gene>
<proteinExistence type="predicted"/>
<dbReference type="RefSeq" id="WP_083503972.1">
    <property type="nucleotide sequence ID" value="NZ_DAIOMV010000008.1"/>
</dbReference>
<name>A0A0W0ZLJ8_9GAMM</name>
<dbReference type="OrthoDB" id="9786506at2"/>
<feature type="transmembrane region" description="Helical" evidence="6">
    <location>
        <begin position="285"/>
        <end position="304"/>
    </location>
</feature>
<evidence type="ECO:0000313" key="7">
    <source>
        <dbReference type="EMBL" id="KTD69651.1"/>
    </source>
</evidence>
<feature type="transmembrane region" description="Helical" evidence="6">
    <location>
        <begin position="145"/>
        <end position="166"/>
    </location>
</feature>
<feature type="transmembrane region" description="Helical" evidence="6">
    <location>
        <begin position="120"/>
        <end position="139"/>
    </location>
</feature>
<dbReference type="EMBL" id="LNYY01000019">
    <property type="protein sequence ID" value="KTD69651.1"/>
    <property type="molecule type" value="Genomic_DNA"/>
</dbReference>
<keyword evidence="2" id="KW-1003">Cell membrane</keyword>
<dbReference type="InterPro" id="IPR022791">
    <property type="entry name" value="L-PG_synthase/AglD"/>
</dbReference>
<keyword evidence="3 6" id="KW-0812">Transmembrane</keyword>
<feature type="transmembrane region" description="Helical" evidence="6">
    <location>
        <begin position="7"/>
        <end position="24"/>
    </location>
</feature>